<comment type="cofactor">
    <cofactor evidence="1 10">
        <name>heme</name>
        <dbReference type="ChEBI" id="CHEBI:30413"/>
    </cofactor>
</comment>
<evidence type="ECO:0000256" key="5">
    <source>
        <dbReference type="ARBA" id="ARBA00022771"/>
    </source>
</evidence>
<dbReference type="Gene3D" id="3.30.40.10">
    <property type="entry name" value="Zinc/RING finger domain, C3HC4 (zinc finger)"/>
    <property type="match status" value="1"/>
</dbReference>
<dbReference type="CDD" id="cd11055">
    <property type="entry name" value="CYP3A-like"/>
    <property type="match status" value="1"/>
</dbReference>
<dbReference type="SUPFAM" id="SSF48264">
    <property type="entry name" value="Cytochrome P450"/>
    <property type="match status" value="1"/>
</dbReference>
<dbReference type="GO" id="GO:0004497">
    <property type="term" value="F:monooxygenase activity"/>
    <property type="evidence" value="ECO:0007669"/>
    <property type="project" value="UniProtKB-KW"/>
</dbReference>
<keyword evidence="15" id="KW-1185">Reference proteome</keyword>
<dbReference type="PANTHER" id="PTHR24292:SF102">
    <property type="entry name" value="CYTOCHROME P450 FAMILY-RELATED"/>
    <property type="match status" value="1"/>
</dbReference>
<dbReference type="InterPro" id="IPR001128">
    <property type="entry name" value="Cyt_P450"/>
</dbReference>
<sequence>MGNNPTKKIRERSPYDLCSYNDFLEYIREMNRNYRNAIDELLPFEWKSTVEIICCKVDRASKKLISCKYLSFKEFINAYEVHKMLMEKTNQVDVMTSSKYVFSETSDNEGNCVICMEVPNEVLLPCLHSFCLVCISNEIEFRPQFCCPICKMRIEKPIESSWEVADAPDPEEVDDIFQWVHGYWKRKGIQGPPGIPFLGNYMQVANVHKPRYFVLNKWTKKYGKIFGYYEGATKVLVVSDLDMLQELFIKKFDNFYARKSLTIHGDLEDVKEEPEITLFSSRVQRFSVKGLKKVHPIVEDSATHLVKFLEPHVDSEPINIHKFFQEYTFDVIMRIAMGQEHSEMFTSDNVQLLKNIFAKPHLTMPWYLALMFPGYEYYVKKAFINHPNVKGGDVGKLLRICVQAVSSRIQQRVELQKNGEDIPEGNDFIDMFLDAYSEEDVADGAFSKKQVEKKVTGREIAAQCFVFLLAGFDTTANTLAYTSYLLAKNQEALKKAHQEIDEVCTEATISYEQIMQLKYLDAVSKEALRLYPVASFASSRECVAPTTLGDIQIEKGTLVEADVMTIHRDKNVWGEDAEEFRPERWFTTERHLMSFIPFGAGPRQCIGMRLALVEMKLALCHVLKKYTLTSGPATEKELRLSGCSTTTPESTTVYLRNR</sequence>
<dbReference type="AlphaFoldDB" id="A0A8S1GX87"/>
<evidence type="ECO:0000256" key="9">
    <source>
        <dbReference type="ARBA" id="ARBA00023033"/>
    </source>
</evidence>
<organism evidence="14 15">
    <name type="scientific">Caenorhabditis auriculariae</name>
    <dbReference type="NCBI Taxonomy" id="2777116"/>
    <lineage>
        <taxon>Eukaryota</taxon>
        <taxon>Metazoa</taxon>
        <taxon>Ecdysozoa</taxon>
        <taxon>Nematoda</taxon>
        <taxon>Chromadorea</taxon>
        <taxon>Rhabditida</taxon>
        <taxon>Rhabditina</taxon>
        <taxon>Rhabditomorpha</taxon>
        <taxon>Rhabditoidea</taxon>
        <taxon>Rhabditidae</taxon>
        <taxon>Peloderinae</taxon>
        <taxon>Caenorhabditis</taxon>
    </lineage>
</organism>
<dbReference type="InterPro" id="IPR036396">
    <property type="entry name" value="Cyt_P450_sf"/>
</dbReference>
<dbReference type="PANTHER" id="PTHR24292">
    <property type="entry name" value="CYTOCHROME P450"/>
    <property type="match status" value="1"/>
</dbReference>
<dbReference type="PROSITE" id="PS00086">
    <property type="entry name" value="CYTOCHROME_P450"/>
    <property type="match status" value="1"/>
</dbReference>
<evidence type="ECO:0000256" key="1">
    <source>
        <dbReference type="ARBA" id="ARBA00001971"/>
    </source>
</evidence>
<evidence type="ECO:0000256" key="11">
    <source>
        <dbReference type="PROSITE-ProRule" id="PRU00175"/>
    </source>
</evidence>
<dbReference type="InterPro" id="IPR002401">
    <property type="entry name" value="Cyt_P450_E_grp-I"/>
</dbReference>
<dbReference type="Pfam" id="PF00097">
    <property type="entry name" value="zf-C3HC4"/>
    <property type="match status" value="1"/>
</dbReference>
<evidence type="ECO:0000256" key="12">
    <source>
        <dbReference type="RuleBase" id="RU000461"/>
    </source>
</evidence>
<evidence type="ECO:0000256" key="8">
    <source>
        <dbReference type="ARBA" id="ARBA00023004"/>
    </source>
</evidence>
<dbReference type="InterPro" id="IPR013083">
    <property type="entry name" value="Znf_RING/FYVE/PHD"/>
</dbReference>
<dbReference type="EMBL" id="CAJGYM010000006">
    <property type="protein sequence ID" value="CAD6187178.1"/>
    <property type="molecule type" value="Genomic_DNA"/>
</dbReference>
<comment type="similarity">
    <text evidence="2 12">Belongs to the cytochrome P450 family.</text>
</comment>
<dbReference type="SUPFAM" id="SSF57850">
    <property type="entry name" value="RING/U-box"/>
    <property type="match status" value="1"/>
</dbReference>
<dbReference type="InterPro" id="IPR001841">
    <property type="entry name" value="Znf_RING"/>
</dbReference>
<dbReference type="Proteomes" id="UP000835052">
    <property type="component" value="Unassembled WGS sequence"/>
</dbReference>
<evidence type="ECO:0000256" key="10">
    <source>
        <dbReference type="PIRSR" id="PIRSR602401-1"/>
    </source>
</evidence>
<keyword evidence="4 10" id="KW-0479">Metal-binding</keyword>
<keyword evidence="6" id="KW-0862">Zinc</keyword>
<evidence type="ECO:0000256" key="4">
    <source>
        <dbReference type="ARBA" id="ARBA00022723"/>
    </source>
</evidence>
<keyword evidence="7 12" id="KW-0560">Oxidoreductase</keyword>
<keyword evidence="8 10" id="KW-0408">Iron</keyword>
<dbReference type="Pfam" id="PF00067">
    <property type="entry name" value="p450"/>
    <property type="match status" value="1"/>
</dbReference>
<evidence type="ECO:0000256" key="7">
    <source>
        <dbReference type="ARBA" id="ARBA00023002"/>
    </source>
</evidence>
<feature type="binding site" description="axial binding residue" evidence="10">
    <location>
        <position position="605"/>
    </location>
    <ligand>
        <name>heme</name>
        <dbReference type="ChEBI" id="CHEBI:30413"/>
    </ligand>
    <ligandPart>
        <name>Fe</name>
        <dbReference type="ChEBI" id="CHEBI:18248"/>
    </ligandPart>
</feature>
<name>A0A8S1GX87_9PELO</name>
<dbReference type="FunFam" id="1.10.630.10:FF:000182">
    <property type="entry name" value="Cytochrome P450 3A4"/>
    <property type="match status" value="1"/>
</dbReference>
<evidence type="ECO:0000259" key="13">
    <source>
        <dbReference type="PROSITE" id="PS50089"/>
    </source>
</evidence>
<feature type="domain" description="RING-type" evidence="13">
    <location>
        <begin position="112"/>
        <end position="151"/>
    </location>
</feature>
<evidence type="ECO:0000313" key="15">
    <source>
        <dbReference type="Proteomes" id="UP000835052"/>
    </source>
</evidence>
<dbReference type="PROSITE" id="PS50089">
    <property type="entry name" value="ZF_RING_2"/>
    <property type="match status" value="1"/>
</dbReference>
<evidence type="ECO:0000256" key="3">
    <source>
        <dbReference type="ARBA" id="ARBA00022617"/>
    </source>
</evidence>
<dbReference type="SMART" id="SM00184">
    <property type="entry name" value="RING"/>
    <property type="match status" value="1"/>
</dbReference>
<dbReference type="InterPro" id="IPR017907">
    <property type="entry name" value="Znf_RING_CS"/>
</dbReference>
<evidence type="ECO:0000313" key="14">
    <source>
        <dbReference type="EMBL" id="CAD6187178.1"/>
    </source>
</evidence>
<dbReference type="PROSITE" id="PS00518">
    <property type="entry name" value="ZF_RING_1"/>
    <property type="match status" value="1"/>
</dbReference>
<dbReference type="PRINTS" id="PR00385">
    <property type="entry name" value="P450"/>
</dbReference>
<evidence type="ECO:0000256" key="2">
    <source>
        <dbReference type="ARBA" id="ARBA00010617"/>
    </source>
</evidence>
<evidence type="ECO:0000256" key="6">
    <source>
        <dbReference type="ARBA" id="ARBA00022833"/>
    </source>
</evidence>
<dbReference type="Gene3D" id="1.10.630.10">
    <property type="entry name" value="Cytochrome P450"/>
    <property type="match status" value="1"/>
</dbReference>
<dbReference type="InterPro" id="IPR018957">
    <property type="entry name" value="Znf_C3HC4_RING-type"/>
</dbReference>
<dbReference type="InterPro" id="IPR017972">
    <property type="entry name" value="Cyt_P450_CS"/>
</dbReference>
<comment type="caution">
    <text evidence="14">The sequence shown here is derived from an EMBL/GenBank/DDBJ whole genome shotgun (WGS) entry which is preliminary data.</text>
</comment>
<gene>
    <name evidence="14" type="ORF">CAUJ_LOCUS3097</name>
</gene>
<reference evidence="14" key="1">
    <citation type="submission" date="2020-10" db="EMBL/GenBank/DDBJ databases">
        <authorList>
            <person name="Kikuchi T."/>
        </authorList>
    </citation>
    <scope>NUCLEOTIDE SEQUENCE</scope>
    <source>
        <strain evidence="14">NKZ352</strain>
    </source>
</reference>
<keyword evidence="9 12" id="KW-0503">Monooxygenase</keyword>
<dbReference type="InterPro" id="IPR050476">
    <property type="entry name" value="Insect_CytP450_Detox"/>
</dbReference>
<accession>A0A8S1GX87</accession>
<dbReference type="PRINTS" id="PR00463">
    <property type="entry name" value="EP450I"/>
</dbReference>
<dbReference type="OrthoDB" id="2789670at2759"/>
<dbReference type="GO" id="GO:0008270">
    <property type="term" value="F:zinc ion binding"/>
    <property type="evidence" value="ECO:0007669"/>
    <property type="project" value="UniProtKB-KW"/>
</dbReference>
<keyword evidence="3 10" id="KW-0349">Heme</keyword>
<dbReference type="GO" id="GO:0016705">
    <property type="term" value="F:oxidoreductase activity, acting on paired donors, with incorporation or reduction of molecular oxygen"/>
    <property type="evidence" value="ECO:0007669"/>
    <property type="project" value="InterPro"/>
</dbReference>
<dbReference type="GO" id="GO:0020037">
    <property type="term" value="F:heme binding"/>
    <property type="evidence" value="ECO:0007669"/>
    <property type="project" value="InterPro"/>
</dbReference>
<proteinExistence type="inferred from homology"/>
<protein>
    <recommendedName>
        <fullName evidence="13">RING-type domain-containing protein</fullName>
    </recommendedName>
</protein>
<keyword evidence="5 11" id="KW-0863">Zinc-finger</keyword>
<dbReference type="GO" id="GO:0005506">
    <property type="term" value="F:iron ion binding"/>
    <property type="evidence" value="ECO:0007669"/>
    <property type="project" value="InterPro"/>
</dbReference>